<evidence type="ECO:0000259" key="6">
    <source>
        <dbReference type="PROSITE" id="PS50089"/>
    </source>
</evidence>
<dbReference type="SMART" id="SM00184">
    <property type="entry name" value="RING"/>
    <property type="match status" value="1"/>
</dbReference>
<dbReference type="GO" id="GO:0043161">
    <property type="term" value="P:proteasome-mediated ubiquitin-dependent protein catabolic process"/>
    <property type="evidence" value="ECO:0007669"/>
    <property type="project" value="TreeGrafter"/>
</dbReference>
<keyword evidence="2 4" id="KW-0863">Zinc-finger</keyword>
<evidence type="ECO:0000256" key="5">
    <source>
        <dbReference type="SAM" id="MobiDB-lite"/>
    </source>
</evidence>
<organism evidence="7 8">
    <name type="scientific">Claviceps africana</name>
    <dbReference type="NCBI Taxonomy" id="83212"/>
    <lineage>
        <taxon>Eukaryota</taxon>
        <taxon>Fungi</taxon>
        <taxon>Dikarya</taxon>
        <taxon>Ascomycota</taxon>
        <taxon>Pezizomycotina</taxon>
        <taxon>Sordariomycetes</taxon>
        <taxon>Hypocreomycetidae</taxon>
        <taxon>Hypocreales</taxon>
        <taxon>Clavicipitaceae</taxon>
        <taxon>Claviceps</taxon>
    </lineage>
</organism>
<evidence type="ECO:0000313" key="8">
    <source>
        <dbReference type="Proteomes" id="UP000811619"/>
    </source>
</evidence>
<dbReference type="PANTHER" id="PTHR22763">
    <property type="entry name" value="RING ZINC FINGER PROTEIN"/>
    <property type="match status" value="1"/>
</dbReference>
<reference evidence="7" key="1">
    <citation type="journal article" date="2020" name="bioRxiv">
        <title>Whole genome comparisons of ergot fungi reveals the divergence and evolution of species within the genus Claviceps are the result of varying mechanisms driving genome evolution and host range expansion.</title>
        <authorList>
            <person name="Wyka S.A."/>
            <person name="Mondo S.J."/>
            <person name="Liu M."/>
            <person name="Dettman J."/>
            <person name="Nalam V."/>
            <person name="Broders K.D."/>
        </authorList>
    </citation>
    <scope>NUCLEOTIDE SEQUENCE</scope>
    <source>
        <strain evidence="7">CCC 489</strain>
    </source>
</reference>
<feature type="region of interest" description="Disordered" evidence="5">
    <location>
        <begin position="520"/>
        <end position="637"/>
    </location>
</feature>
<evidence type="ECO:0000256" key="1">
    <source>
        <dbReference type="ARBA" id="ARBA00022723"/>
    </source>
</evidence>
<feature type="compositionally biased region" description="Basic residues" evidence="5">
    <location>
        <begin position="249"/>
        <end position="261"/>
    </location>
</feature>
<feature type="compositionally biased region" description="Low complexity" evidence="5">
    <location>
        <begin position="599"/>
        <end position="609"/>
    </location>
</feature>
<proteinExistence type="predicted"/>
<dbReference type="InterPro" id="IPR001841">
    <property type="entry name" value="Znf_RING"/>
</dbReference>
<feature type="region of interest" description="Disordered" evidence="5">
    <location>
        <begin position="177"/>
        <end position="272"/>
    </location>
</feature>
<dbReference type="Pfam" id="PF13639">
    <property type="entry name" value="zf-RING_2"/>
    <property type="match status" value="1"/>
</dbReference>
<evidence type="ECO:0000256" key="3">
    <source>
        <dbReference type="ARBA" id="ARBA00022833"/>
    </source>
</evidence>
<name>A0A8K0JA69_9HYPO</name>
<dbReference type="GO" id="GO:0044695">
    <property type="term" value="C:Dsc E3 ubiquitin ligase complex"/>
    <property type="evidence" value="ECO:0007669"/>
    <property type="project" value="TreeGrafter"/>
</dbReference>
<keyword evidence="3" id="KW-0862">Zinc</keyword>
<feature type="compositionally biased region" description="Basic and acidic residues" evidence="5">
    <location>
        <begin position="558"/>
        <end position="572"/>
    </location>
</feature>
<dbReference type="PANTHER" id="PTHR22763:SF162">
    <property type="entry name" value="TRANSMEMBRANE E3 UBIQUITIN-PROTEIN LIGASE 1"/>
    <property type="match status" value="1"/>
</dbReference>
<accession>A0A8K0JA69</accession>
<dbReference type="GO" id="GO:0061630">
    <property type="term" value="F:ubiquitin protein ligase activity"/>
    <property type="evidence" value="ECO:0007669"/>
    <property type="project" value="TreeGrafter"/>
</dbReference>
<keyword evidence="8" id="KW-1185">Reference proteome</keyword>
<dbReference type="EMBL" id="SRPY01000240">
    <property type="protein sequence ID" value="KAG5926727.1"/>
    <property type="molecule type" value="Genomic_DNA"/>
</dbReference>
<dbReference type="OrthoDB" id="8062037at2759"/>
<feature type="domain" description="RING-type" evidence="6">
    <location>
        <begin position="345"/>
        <end position="393"/>
    </location>
</feature>
<feature type="compositionally biased region" description="Basic and acidic residues" evidence="5">
    <location>
        <begin position="480"/>
        <end position="491"/>
    </location>
</feature>
<comment type="caution">
    <text evidence="7">The sequence shown here is derived from an EMBL/GenBank/DDBJ whole genome shotgun (WGS) entry which is preliminary data.</text>
</comment>
<protein>
    <recommendedName>
        <fullName evidence="6">RING-type domain-containing protein</fullName>
    </recommendedName>
</protein>
<dbReference type="InterPro" id="IPR050731">
    <property type="entry name" value="HRD1_E3_ubiq-ligases"/>
</dbReference>
<dbReference type="AlphaFoldDB" id="A0A8K0JA69"/>
<feature type="compositionally biased region" description="Pro residues" evidence="5">
    <location>
        <begin position="610"/>
        <end position="620"/>
    </location>
</feature>
<sequence>MDGMDLPPNTSRSLPANSDYFMQAPSDRWTLSHPSPLSQWHSQPLPRESVYFAHGHNSVRALPDSTQAQPAQTRQHNALPHPDRSLRALQNPEFVAGPPTAPTWTFGPHPTSGMAHHASEASYVMNMAPMSSGSPALVDEPAHANSGVRGLALESQSAAVWEASGAMSASLSTATRLFPGSGRPPGNVSDSFSAPSSSTMLPHSPNPISPLRSTQIPSPSSQMTPRPQASATISEYRDISGLTSSTPDRRRHASGRARRPTGSRQPESGLFGIHDEAEADQSSRGKSQTPASRVYQRASLSDEMLTRHMSVFRGLLTRRLVASAAAIQSLERLETCSLAENEKTCVICYNDYGVASPEGVIEAAVRLPLCKHIFGDHCIKKWLEDSDSCPYCRRKLPPPVKYLQASTRTFFNMMRLRGIPLPAGLSDDVLLRIATTPITEVEFDDLITRAARPAERRPPPDDSITQEQRRTRQRRIGPGSEHDFLEEEYRGPAHTRSTTSDAPSRQLPISYRDFVPAEGSWPAQLTVPGSAPTRAPQAHGQPRLATGEGSVQPNTSGADRRQTTSARLDTRPDTPMAPVVVNGSSLRGNPLLTHLGHGSSPSPASYYPSILPPMNDPTQPPADSESSPFHLNRIRPW</sequence>
<dbReference type="InterPro" id="IPR013083">
    <property type="entry name" value="Znf_RING/FYVE/PHD"/>
</dbReference>
<dbReference type="Proteomes" id="UP000811619">
    <property type="component" value="Unassembled WGS sequence"/>
</dbReference>
<dbReference type="SUPFAM" id="SSF57850">
    <property type="entry name" value="RING/U-box"/>
    <property type="match status" value="1"/>
</dbReference>
<keyword evidence="1" id="KW-0479">Metal-binding</keyword>
<dbReference type="Gene3D" id="3.30.40.10">
    <property type="entry name" value="Zinc/RING finger domain, C3HC4 (zinc finger)"/>
    <property type="match status" value="1"/>
</dbReference>
<dbReference type="GO" id="GO:0008270">
    <property type="term" value="F:zinc ion binding"/>
    <property type="evidence" value="ECO:0007669"/>
    <property type="project" value="UniProtKB-KW"/>
</dbReference>
<dbReference type="GO" id="GO:0012505">
    <property type="term" value="C:endomembrane system"/>
    <property type="evidence" value="ECO:0007669"/>
    <property type="project" value="TreeGrafter"/>
</dbReference>
<evidence type="ECO:0000256" key="4">
    <source>
        <dbReference type="PROSITE-ProRule" id="PRU00175"/>
    </source>
</evidence>
<dbReference type="PROSITE" id="PS50089">
    <property type="entry name" value="ZF_RING_2"/>
    <property type="match status" value="1"/>
</dbReference>
<gene>
    <name evidence="7" type="ORF">E4U42_003005</name>
</gene>
<feature type="compositionally biased region" description="Polar residues" evidence="5">
    <location>
        <begin position="211"/>
        <end position="233"/>
    </location>
</feature>
<feature type="region of interest" description="Disordered" evidence="5">
    <location>
        <begin position="449"/>
        <end position="507"/>
    </location>
</feature>
<evidence type="ECO:0000313" key="7">
    <source>
        <dbReference type="EMBL" id="KAG5926727.1"/>
    </source>
</evidence>
<evidence type="ECO:0000256" key="2">
    <source>
        <dbReference type="ARBA" id="ARBA00022771"/>
    </source>
</evidence>
<feature type="region of interest" description="Disordered" evidence="5">
    <location>
        <begin position="1"/>
        <end position="20"/>
    </location>
</feature>
<feature type="compositionally biased region" description="Polar residues" evidence="5">
    <location>
        <begin position="188"/>
        <end position="201"/>
    </location>
</feature>